<dbReference type="SUPFAM" id="SSF54211">
    <property type="entry name" value="Ribosomal protein S5 domain 2-like"/>
    <property type="match status" value="1"/>
</dbReference>
<keyword evidence="4" id="KW-0689">Ribosomal protein</keyword>
<evidence type="ECO:0000256" key="1">
    <source>
        <dbReference type="ARBA" id="ARBA00007665"/>
    </source>
</evidence>
<keyword evidence="5" id="KW-1185">Reference proteome</keyword>
<dbReference type="GO" id="GO:0005840">
    <property type="term" value="C:ribosome"/>
    <property type="evidence" value="ECO:0007669"/>
    <property type="project" value="UniProtKB-KW"/>
</dbReference>
<feature type="compositionally biased region" description="Polar residues" evidence="2">
    <location>
        <begin position="61"/>
        <end position="78"/>
    </location>
</feature>
<dbReference type="OMA" id="SHPHMYA"/>
<accession>A0A1E4RXI8</accession>
<dbReference type="STRING" id="983966.A0A1E4RXI8"/>
<feature type="region of interest" description="Disordered" evidence="2">
    <location>
        <begin position="60"/>
        <end position="80"/>
    </location>
</feature>
<dbReference type="PROSITE" id="PS00910">
    <property type="entry name" value="UPF0029"/>
    <property type="match status" value="1"/>
</dbReference>
<dbReference type="OrthoDB" id="69641at2759"/>
<gene>
    <name evidence="4" type="ORF">CYBJADRAFT_174568</name>
</gene>
<dbReference type="Gene3D" id="3.30.230.30">
    <property type="entry name" value="Impact, N-terminal domain"/>
    <property type="match status" value="1"/>
</dbReference>
<dbReference type="InterPro" id="IPR023582">
    <property type="entry name" value="Impact"/>
</dbReference>
<sequence>MSTVPKWSHSTVLVDRKSKFQAHAMSIQSSSSVNELIQGLVSQDKSIQRASHQAMYAWRTGTPSTDSKKQPQVQQQGMNDCGEAGAGMRLVGLLERTGLVNVLVVVTRWYGGTPLGNARFRHISTVAVEALREGGFLEPPAKKGKRK</sequence>
<dbReference type="PANTHER" id="PTHR16301">
    <property type="entry name" value="IMPACT-RELATED"/>
    <property type="match status" value="1"/>
</dbReference>
<dbReference type="RefSeq" id="XP_020068950.1">
    <property type="nucleotide sequence ID" value="XM_020216599.1"/>
</dbReference>
<keyword evidence="4" id="KW-0687">Ribonucleoprotein</keyword>
<dbReference type="PANTHER" id="PTHR16301:SF17">
    <property type="entry name" value="IMPACT FAMILY MEMBER YDL177C"/>
    <property type="match status" value="1"/>
</dbReference>
<dbReference type="InterPro" id="IPR001498">
    <property type="entry name" value="Impact_N"/>
</dbReference>
<feature type="domain" description="Impact N-terminal" evidence="3">
    <location>
        <begin position="16"/>
        <end position="131"/>
    </location>
</feature>
<dbReference type="GeneID" id="30990995"/>
<evidence type="ECO:0000256" key="2">
    <source>
        <dbReference type="SAM" id="MobiDB-lite"/>
    </source>
</evidence>
<dbReference type="AlphaFoldDB" id="A0A1E4RXI8"/>
<dbReference type="GO" id="GO:0005737">
    <property type="term" value="C:cytoplasm"/>
    <property type="evidence" value="ECO:0007669"/>
    <property type="project" value="TreeGrafter"/>
</dbReference>
<dbReference type="InterPro" id="IPR020568">
    <property type="entry name" value="Ribosomal_Su5_D2-typ_SF"/>
</dbReference>
<comment type="similarity">
    <text evidence="1">Belongs to the IMPACT family.</text>
</comment>
<evidence type="ECO:0000259" key="3">
    <source>
        <dbReference type="Pfam" id="PF01205"/>
    </source>
</evidence>
<name>A0A1E4RXI8_CYBJN</name>
<dbReference type="Proteomes" id="UP000094389">
    <property type="component" value="Unassembled WGS sequence"/>
</dbReference>
<reference evidence="4 5" key="1">
    <citation type="journal article" date="2016" name="Proc. Natl. Acad. Sci. U.S.A.">
        <title>Comparative genomics of biotechnologically important yeasts.</title>
        <authorList>
            <person name="Riley R."/>
            <person name="Haridas S."/>
            <person name="Wolfe K.H."/>
            <person name="Lopes M.R."/>
            <person name="Hittinger C.T."/>
            <person name="Goeker M."/>
            <person name="Salamov A.A."/>
            <person name="Wisecaver J.H."/>
            <person name="Long T.M."/>
            <person name="Calvey C.H."/>
            <person name="Aerts A.L."/>
            <person name="Barry K.W."/>
            <person name="Choi C."/>
            <person name="Clum A."/>
            <person name="Coughlan A.Y."/>
            <person name="Deshpande S."/>
            <person name="Douglass A.P."/>
            <person name="Hanson S.J."/>
            <person name="Klenk H.-P."/>
            <person name="LaButti K.M."/>
            <person name="Lapidus A."/>
            <person name="Lindquist E.A."/>
            <person name="Lipzen A.M."/>
            <person name="Meier-Kolthoff J.P."/>
            <person name="Ohm R.A."/>
            <person name="Otillar R.P."/>
            <person name="Pangilinan J.L."/>
            <person name="Peng Y."/>
            <person name="Rokas A."/>
            <person name="Rosa C.A."/>
            <person name="Scheuner C."/>
            <person name="Sibirny A.A."/>
            <person name="Slot J.C."/>
            <person name="Stielow J.B."/>
            <person name="Sun H."/>
            <person name="Kurtzman C.P."/>
            <person name="Blackwell M."/>
            <person name="Grigoriev I.V."/>
            <person name="Jeffries T.W."/>
        </authorList>
    </citation>
    <scope>NUCLEOTIDE SEQUENCE [LARGE SCALE GENOMIC DNA]</scope>
    <source>
        <strain evidence="5">ATCC 18201 / CBS 1600 / BCRC 20928 / JCM 3617 / NBRC 0987 / NRRL Y-1542</strain>
    </source>
</reference>
<protein>
    <submittedName>
        <fullName evidence="4">Ribosomal protein S5 domain 2-like protein</fullName>
    </submittedName>
</protein>
<evidence type="ECO:0000313" key="5">
    <source>
        <dbReference type="Proteomes" id="UP000094389"/>
    </source>
</evidence>
<dbReference type="InterPro" id="IPR036956">
    <property type="entry name" value="Impact_N_sf"/>
</dbReference>
<evidence type="ECO:0000313" key="4">
    <source>
        <dbReference type="EMBL" id="ODV71911.1"/>
    </source>
</evidence>
<dbReference type="GO" id="GO:0006446">
    <property type="term" value="P:regulation of translational initiation"/>
    <property type="evidence" value="ECO:0007669"/>
    <property type="project" value="TreeGrafter"/>
</dbReference>
<dbReference type="GO" id="GO:0140469">
    <property type="term" value="P:GCN2-mediated signaling"/>
    <property type="evidence" value="ECO:0007669"/>
    <property type="project" value="TreeGrafter"/>
</dbReference>
<organism evidence="4 5">
    <name type="scientific">Cyberlindnera jadinii (strain ATCC 18201 / CBS 1600 / BCRC 20928 / JCM 3617 / NBRC 0987 / NRRL Y-1542)</name>
    <name type="common">Torula yeast</name>
    <name type="synonym">Candida utilis</name>
    <dbReference type="NCBI Taxonomy" id="983966"/>
    <lineage>
        <taxon>Eukaryota</taxon>
        <taxon>Fungi</taxon>
        <taxon>Dikarya</taxon>
        <taxon>Ascomycota</taxon>
        <taxon>Saccharomycotina</taxon>
        <taxon>Saccharomycetes</taxon>
        <taxon>Phaffomycetales</taxon>
        <taxon>Phaffomycetaceae</taxon>
        <taxon>Cyberlindnera</taxon>
    </lineage>
</organism>
<proteinExistence type="inferred from homology"/>
<dbReference type="InterPro" id="IPR020569">
    <property type="entry name" value="UPF0029_Impact_CS"/>
</dbReference>
<dbReference type="EMBL" id="KV453937">
    <property type="protein sequence ID" value="ODV71911.1"/>
    <property type="molecule type" value="Genomic_DNA"/>
</dbReference>
<dbReference type="Pfam" id="PF01205">
    <property type="entry name" value="Impact_N"/>
    <property type="match status" value="1"/>
</dbReference>